<evidence type="ECO:0000256" key="2">
    <source>
        <dbReference type="ARBA" id="ARBA00022738"/>
    </source>
</evidence>
<evidence type="ECO:0000313" key="4">
    <source>
        <dbReference type="Proteomes" id="UP000185860"/>
    </source>
</evidence>
<reference evidence="3 4" key="1">
    <citation type="submission" date="2016-11" db="EMBL/GenBank/DDBJ databases">
        <title>Draft Genome Sequences of Nine Cyanobacterial Strains from Diverse Habitats.</title>
        <authorList>
            <person name="Zhu T."/>
            <person name="Hou S."/>
            <person name="Lu X."/>
            <person name="Hess W.R."/>
        </authorList>
    </citation>
    <scope>NUCLEOTIDE SEQUENCE [LARGE SCALE GENOMIC DNA]</scope>
    <source>
        <strain evidence="3 4">IAM M-71</strain>
    </source>
</reference>
<name>A0A1U7I7X5_9CYAN</name>
<evidence type="ECO:0000313" key="3">
    <source>
        <dbReference type="EMBL" id="OKH32534.1"/>
    </source>
</evidence>
<keyword evidence="2" id="KW-0605">Phycobilisome</keyword>
<evidence type="ECO:0008006" key="5">
    <source>
        <dbReference type="Google" id="ProtNLM"/>
    </source>
</evidence>
<keyword evidence="1" id="KW-0042">Antenna complex</keyword>
<dbReference type="RefSeq" id="WP_073596338.1">
    <property type="nucleotide sequence ID" value="NZ_MRCE01000038.1"/>
</dbReference>
<dbReference type="GO" id="GO:0030089">
    <property type="term" value="C:phycobilisome"/>
    <property type="evidence" value="ECO:0007669"/>
    <property type="project" value="UniProtKB-KW"/>
</dbReference>
<dbReference type="EMBL" id="MRCE01000038">
    <property type="protein sequence ID" value="OKH32534.1"/>
    <property type="molecule type" value="Genomic_DNA"/>
</dbReference>
<gene>
    <name evidence="3" type="ORF">NIES2119_25675</name>
</gene>
<proteinExistence type="predicted"/>
<protein>
    <recommendedName>
        <fullName evidence="5">HEAT repeat domain-containing protein</fullName>
    </recommendedName>
</protein>
<comment type="caution">
    <text evidence="3">The sequence shown here is derived from an EMBL/GenBank/DDBJ whole genome shotgun (WGS) entry which is preliminary data.</text>
</comment>
<dbReference type="SMART" id="SM00567">
    <property type="entry name" value="EZ_HEAT"/>
    <property type="match status" value="2"/>
</dbReference>
<sequence length="181" mass="19822">MKEIQTLIAQLASSDIEERFLAARALVRYGSDAEAAIPALIEALTDPSLPVRDSVVWALGAIGEAAIAPLANTSGEGEFATRKQALWALARYTSFAQKKIAIFLEALWDDNTCIRQTAASAISTLGKRIGMKANGSLDLLDDDEQKVLPKLLETLRRIHQDDRLNDPLYTEQALNSIESIR</sequence>
<dbReference type="OrthoDB" id="288661at2"/>
<accession>A0A1U7I7X5</accession>
<evidence type="ECO:0000256" key="1">
    <source>
        <dbReference type="ARBA" id="ARBA00022549"/>
    </source>
</evidence>
<dbReference type="Gene3D" id="1.25.10.10">
    <property type="entry name" value="Leucine-rich Repeat Variant"/>
    <property type="match status" value="1"/>
</dbReference>
<dbReference type="AlphaFoldDB" id="A0A1U7I7X5"/>
<dbReference type="STRING" id="454136.NIES2119_25675"/>
<dbReference type="InterPro" id="IPR004155">
    <property type="entry name" value="PBS_lyase_HEAT"/>
</dbReference>
<dbReference type="Pfam" id="PF13646">
    <property type="entry name" value="HEAT_2"/>
    <property type="match status" value="1"/>
</dbReference>
<dbReference type="Proteomes" id="UP000185860">
    <property type="component" value="Unassembled WGS sequence"/>
</dbReference>
<dbReference type="InterPro" id="IPR011989">
    <property type="entry name" value="ARM-like"/>
</dbReference>
<dbReference type="InterPro" id="IPR016024">
    <property type="entry name" value="ARM-type_fold"/>
</dbReference>
<dbReference type="SUPFAM" id="SSF48371">
    <property type="entry name" value="ARM repeat"/>
    <property type="match status" value="1"/>
</dbReference>
<organism evidence="3 4">
    <name type="scientific">[Phormidium ambiguum] IAM M-71</name>
    <dbReference type="NCBI Taxonomy" id="454136"/>
    <lineage>
        <taxon>Bacteria</taxon>
        <taxon>Bacillati</taxon>
        <taxon>Cyanobacteriota</taxon>
        <taxon>Cyanophyceae</taxon>
        <taxon>Oscillatoriophycideae</taxon>
        <taxon>Aerosakkonematales</taxon>
        <taxon>Aerosakkonemataceae</taxon>
        <taxon>Floridanema</taxon>
    </lineage>
</organism>